<organism evidence="1 2">
    <name type="scientific">Glossina palpalis gambiensis</name>
    <dbReference type="NCBI Taxonomy" id="67801"/>
    <lineage>
        <taxon>Eukaryota</taxon>
        <taxon>Metazoa</taxon>
        <taxon>Ecdysozoa</taxon>
        <taxon>Arthropoda</taxon>
        <taxon>Hexapoda</taxon>
        <taxon>Insecta</taxon>
        <taxon>Pterygota</taxon>
        <taxon>Neoptera</taxon>
        <taxon>Endopterygota</taxon>
        <taxon>Diptera</taxon>
        <taxon>Brachycera</taxon>
        <taxon>Muscomorpha</taxon>
        <taxon>Hippoboscoidea</taxon>
        <taxon>Glossinidae</taxon>
        <taxon>Glossina</taxon>
    </lineage>
</organism>
<protein>
    <submittedName>
        <fullName evidence="1">Uncharacterized protein</fullName>
    </submittedName>
</protein>
<proteinExistence type="predicted"/>
<keyword evidence="2" id="KW-1185">Reference proteome</keyword>
<reference evidence="2" key="1">
    <citation type="submission" date="2015-01" db="EMBL/GenBank/DDBJ databases">
        <authorList>
            <person name="Aksoy S."/>
            <person name="Warren W."/>
            <person name="Wilson R.K."/>
        </authorList>
    </citation>
    <scope>NUCLEOTIDE SEQUENCE [LARGE SCALE GENOMIC DNA]</scope>
    <source>
        <strain evidence="2">IAEA</strain>
    </source>
</reference>
<name>A0A1B0B0V2_9MUSC</name>
<dbReference type="EnsemblMetazoa" id="GPPI015071-RA">
    <property type="protein sequence ID" value="GPPI015071-PA"/>
    <property type="gene ID" value="GPPI015071"/>
</dbReference>
<dbReference type="EMBL" id="JXJN01006816">
    <property type="status" value="NOT_ANNOTATED_CDS"/>
    <property type="molecule type" value="Genomic_DNA"/>
</dbReference>
<reference evidence="1" key="2">
    <citation type="submission" date="2020-05" db="UniProtKB">
        <authorList>
            <consortium name="EnsemblMetazoa"/>
        </authorList>
    </citation>
    <scope>IDENTIFICATION</scope>
    <source>
        <strain evidence="1">IAEA</strain>
    </source>
</reference>
<sequence length="87" mass="9449">MSVYYSSMQSNDDGIKRLERRRDLRLAVGVDVGVGKSLPPLPGLVSLSRKGTSDKGANCSLCKLLLPPLPPPLLLFCTPGLYSYRSI</sequence>
<dbReference type="VEuPathDB" id="VectorBase:GPPI015071"/>
<evidence type="ECO:0000313" key="2">
    <source>
        <dbReference type="Proteomes" id="UP000092460"/>
    </source>
</evidence>
<dbReference type="AlphaFoldDB" id="A0A1B0B0V2"/>
<dbReference type="Proteomes" id="UP000092460">
    <property type="component" value="Unassembled WGS sequence"/>
</dbReference>
<evidence type="ECO:0000313" key="1">
    <source>
        <dbReference type="EnsemblMetazoa" id="GPPI015071-PA"/>
    </source>
</evidence>
<accession>A0A1B0B0V2</accession>